<gene>
    <name evidence="1" type="ORF">LX78_02767</name>
</gene>
<organism evidence="1 2">
    <name type="scientific">Xanthomarina spongicola</name>
    <dbReference type="NCBI Taxonomy" id="570520"/>
    <lineage>
        <taxon>Bacteria</taxon>
        <taxon>Pseudomonadati</taxon>
        <taxon>Bacteroidota</taxon>
        <taxon>Flavobacteriia</taxon>
        <taxon>Flavobacteriales</taxon>
        <taxon>Flavobacteriaceae</taxon>
        <taxon>Xanthomarina</taxon>
    </lineage>
</organism>
<dbReference type="AlphaFoldDB" id="A0A316DH24"/>
<name>A0A316DH24_9FLAO</name>
<protein>
    <recommendedName>
        <fullName evidence="3">HYR domain-containing protein</fullName>
    </recommendedName>
</protein>
<feature type="non-terminal residue" evidence="1">
    <location>
        <position position="326"/>
    </location>
</feature>
<proteinExistence type="predicted"/>
<evidence type="ECO:0000313" key="2">
    <source>
        <dbReference type="Proteomes" id="UP000245430"/>
    </source>
</evidence>
<evidence type="ECO:0000313" key="1">
    <source>
        <dbReference type="EMBL" id="PWK17434.1"/>
    </source>
</evidence>
<sequence>MKKITFYLLIVTLMFISQISLSKNIYSSSFSKPTVEFINYLDNYGSIEPNNSALPLAIASCQDITVYLDATGNISIVATDIDDGNSVGDVFSIDISNFSCSDIGSPVTVTLTVTNSLTSLSDSCTALVTVQDLVAPNLTCQNIDVYLDASGNASIVPSDVRTWRFDACGLNLASQNVTPNTFTCNEIGLNNVTLSIEDVNGNLATCNAVVNVIDNTPPVTPILTDVTGQCSATATAPTTTDNCSGTITGTTTDPTSYNTQGIYIITWTYDDGNGNTTTQNQNVIIDDVTDPTPSLGSLPNITAECSVTSLTAPTATDNCGGSVTVS</sequence>
<dbReference type="OrthoDB" id="9805017at2"/>
<evidence type="ECO:0008006" key="3">
    <source>
        <dbReference type="Google" id="ProtNLM"/>
    </source>
</evidence>
<comment type="caution">
    <text evidence="1">The sequence shown here is derived from an EMBL/GenBank/DDBJ whole genome shotgun (WGS) entry which is preliminary data.</text>
</comment>
<accession>A0A316DH24</accession>
<keyword evidence="2" id="KW-1185">Reference proteome</keyword>
<dbReference type="Proteomes" id="UP000245430">
    <property type="component" value="Unassembled WGS sequence"/>
</dbReference>
<reference evidence="1 2" key="1">
    <citation type="submission" date="2018-05" db="EMBL/GenBank/DDBJ databases">
        <title>Genomic Encyclopedia of Archaeal and Bacterial Type Strains, Phase II (KMG-II): from individual species to whole genera.</title>
        <authorList>
            <person name="Goeker M."/>
        </authorList>
    </citation>
    <scope>NUCLEOTIDE SEQUENCE [LARGE SCALE GENOMIC DNA]</scope>
    <source>
        <strain evidence="1 2">DSM 22637</strain>
    </source>
</reference>
<dbReference type="EMBL" id="QGGP01000009">
    <property type="protein sequence ID" value="PWK17434.1"/>
    <property type="molecule type" value="Genomic_DNA"/>
</dbReference>